<dbReference type="Proteomes" id="UP001151532">
    <property type="component" value="Unassembled WGS sequence"/>
</dbReference>
<feature type="non-terminal residue" evidence="1">
    <location>
        <position position="69"/>
    </location>
</feature>
<dbReference type="AlphaFoldDB" id="A0A9Q0NU92"/>
<accession>A0A9Q0NU92</accession>
<reference evidence="1" key="2">
    <citation type="journal article" date="2023" name="Int. J. Mol. Sci.">
        <title>De Novo Assembly and Annotation of 11 Diverse Shrub Willow (Salix) Genomes Reveals Novel Gene Organization in Sex-Linked Regions.</title>
        <authorList>
            <person name="Hyden B."/>
            <person name="Feng K."/>
            <person name="Yates T.B."/>
            <person name="Jawdy S."/>
            <person name="Cereghino C."/>
            <person name="Smart L.B."/>
            <person name="Muchero W."/>
        </authorList>
    </citation>
    <scope>NUCLEOTIDE SEQUENCE</scope>
    <source>
        <tissue evidence="1">Shoot tip</tissue>
    </source>
</reference>
<evidence type="ECO:0000313" key="1">
    <source>
        <dbReference type="EMBL" id="KAJ6676061.1"/>
    </source>
</evidence>
<sequence>MTLNWDDDTNGINRPGLPCISNPLVVMNQTWCVLSAVNLGWKCDFRPNEYNIDFNAELNYAITLNDGLP</sequence>
<dbReference type="EMBL" id="JAPFFK010000186">
    <property type="protein sequence ID" value="KAJ6676061.1"/>
    <property type="molecule type" value="Genomic_DNA"/>
</dbReference>
<keyword evidence="2" id="KW-1185">Reference proteome</keyword>
<organism evidence="1 2">
    <name type="scientific">Salix purpurea</name>
    <name type="common">Purple osier willow</name>
    <dbReference type="NCBI Taxonomy" id="77065"/>
    <lineage>
        <taxon>Eukaryota</taxon>
        <taxon>Viridiplantae</taxon>
        <taxon>Streptophyta</taxon>
        <taxon>Embryophyta</taxon>
        <taxon>Tracheophyta</taxon>
        <taxon>Spermatophyta</taxon>
        <taxon>Magnoliopsida</taxon>
        <taxon>eudicotyledons</taxon>
        <taxon>Gunneridae</taxon>
        <taxon>Pentapetalae</taxon>
        <taxon>rosids</taxon>
        <taxon>fabids</taxon>
        <taxon>Malpighiales</taxon>
        <taxon>Salicaceae</taxon>
        <taxon>Saliceae</taxon>
        <taxon>Salix</taxon>
    </lineage>
</organism>
<name>A0A9Q0NU92_SALPP</name>
<proteinExistence type="predicted"/>
<evidence type="ECO:0000313" key="2">
    <source>
        <dbReference type="Proteomes" id="UP001151532"/>
    </source>
</evidence>
<protein>
    <submittedName>
        <fullName evidence="1">Uncharacterized protein</fullName>
    </submittedName>
</protein>
<gene>
    <name evidence="1" type="ORF">OIU79_014787</name>
</gene>
<reference evidence="1" key="1">
    <citation type="submission" date="2022-11" db="EMBL/GenBank/DDBJ databases">
        <authorList>
            <person name="Hyden B.L."/>
            <person name="Feng K."/>
            <person name="Yates T."/>
            <person name="Jawdy S."/>
            <person name="Smart L.B."/>
            <person name="Muchero W."/>
        </authorList>
    </citation>
    <scope>NUCLEOTIDE SEQUENCE</scope>
    <source>
        <tissue evidence="1">Shoot tip</tissue>
    </source>
</reference>
<comment type="caution">
    <text evidence="1">The sequence shown here is derived from an EMBL/GenBank/DDBJ whole genome shotgun (WGS) entry which is preliminary data.</text>
</comment>